<reference evidence="1 2" key="1">
    <citation type="journal article" date="2019" name="Nat. Med.">
        <title>A library of human gut bacterial isolates paired with longitudinal multiomics data enables mechanistic microbiome research.</title>
        <authorList>
            <person name="Poyet M."/>
            <person name="Groussin M."/>
            <person name="Gibbons S.M."/>
            <person name="Avila-Pacheco J."/>
            <person name="Jiang X."/>
            <person name="Kearney S.M."/>
            <person name="Perrotta A.R."/>
            <person name="Berdy B."/>
            <person name="Zhao S."/>
            <person name="Lieberman T.D."/>
            <person name="Swanson P.K."/>
            <person name="Smith M."/>
            <person name="Roesemann S."/>
            <person name="Alexander J.E."/>
            <person name="Rich S.A."/>
            <person name="Livny J."/>
            <person name="Vlamakis H."/>
            <person name="Clish C."/>
            <person name="Bullock K."/>
            <person name="Deik A."/>
            <person name="Scott J."/>
            <person name="Pierce K.A."/>
            <person name="Xavier R.J."/>
            <person name="Alm E.J."/>
        </authorList>
    </citation>
    <scope>NUCLEOTIDE SEQUENCE [LARGE SCALE GENOMIC DNA]</scope>
    <source>
        <strain evidence="1 2">BIOML-A1</strain>
    </source>
</reference>
<dbReference type="RefSeq" id="WP_130062852.1">
    <property type="nucleotide sequence ID" value="NZ_DBFCHR010000112.1"/>
</dbReference>
<comment type="caution">
    <text evidence="1">The sequence shown here is derived from an EMBL/GenBank/DDBJ whole genome shotgun (WGS) entry which is preliminary data.</text>
</comment>
<sequence length="196" mass="22191">MEKKQVGAWRLPAELTECRQGAEIVLVFDNRDEYQGIFRGFDNEEIVLQACGSQSKIGLPLGRLYTWCVVGEVKPIDAVIYPSDEPTISVVDDAIYGGAHCYVIRECLGFNDGKTQYVETEQVVRFVQKNDDGTMIPGLQSEQLVLALLDRHEKLNTRFPSEQNAKMIAGLRMFLEACEERVKNRMERGVMGELKK</sequence>
<organism evidence="1 2">
    <name type="scientific">Alistipes finegoldii</name>
    <dbReference type="NCBI Taxonomy" id="214856"/>
    <lineage>
        <taxon>Bacteria</taxon>
        <taxon>Pseudomonadati</taxon>
        <taxon>Bacteroidota</taxon>
        <taxon>Bacteroidia</taxon>
        <taxon>Bacteroidales</taxon>
        <taxon>Rikenellaceae</taxon>
        <taxon>Alistipes</taxon>
    </lineage>
</organism>
<dbReference type="Proteomes" id="UP000324870">
    <property type="component" value="Unassembled WGS sequence"/>
</dbReference>
<proteinExistence type="predicted"/>
<evidence type="ECO:0000313" key="1">
    <source>
        <dbReference type="EMBL" id="KAA3159644.1"/>
    </source>
</evidence>
<keyword evidence="2" id="KW-1185">Reference proteome</keyword>
<protein>
    <submittedName>
        <fullName evidence="1">Uncharacterized protein</fullName>
    </submittedName>
</protein>
<name>A0ABQ6S429_9BACT</name>
<gene>
    <name evidence="1" type="ORF">F2A26_06285</name>
</gene>
<evidence type="ECO:0000313" key="2">
    <source>
        <dbReference type="Proteomes" id="UP000324870"/>
    </source>
</evidence>
<accession>A0ABQ6S429</accession>
<dbReference type="EMBL" id="VVND01000007">
    <property type="protein sequence ID" value="KAA3159644.1"/>
    <property type="molecule type" value="Genomic_DNA"/>
</dbReference>